<reference evidence="2" key="3">
    <citation type="submission" date="2010-09" db="EMBL/GenBank/DDBJ databases">
        <title>Annotation of Gaeumannomyces graminis var. tritici R3-111a-1.</title>
        <authorList>
            <consortium name="The Broad Institute Genome Sequencing Platform"/>
            <person name="Ma L.-J."/>
            <person name="Dead R."/>
            <person name="Young S.K."/>
            <person name="Zeng Q."/>
            <person name="Gargeya S."/>
            <person name="Fitzgerald M."/>
            <person name="Haas B."/>
            <person name="Abouelleil A."/>
            <person name="Alvarado L."/>
            <person name="Arachchi H.M."/>
            <person name="Berlin A."/>
            <person name="Brown A."/>
            <person name="Chapman S.B."/>
            <person name="Chen Z."/>
            <person name="Dunbar C."/>
            <person name="Freedman E."/>
            <person name="Gearin G."/>
            <person name="Gellesch M."/>
            <person name="Goldberg J."/>
            <person name="Griggs A."/>
            <person name="Gujja S."/>
            <person name="Heiman D."/>
            <person name="Howarth C."/>
            <person name="Larson L."/>
            <person name="Lui A."/>
            <person name="MacDonald P.J.P."/>
            <person name="Mehta T."/>
            <person name="Montmayeur A."/>
            <person name="Murphy C."/>
            <person name="Neiman D."/>
            <person name="Pearson M."/>
            <person name="Priest M."/>
            <person name="Roberts A."/>
            <person name="Saif S."/>
            <person name="Shea T."/>
            <person name="Shenoy N."/>
            <person name="Sisk P."/>
            <person name="Stolte C."/>
            <person name="Sykes S."/>
            <person name="Yandava C."/>
            <person name="Wortman J."/>
            <person name="Nusbaum C."/>
            <person name="Birren B."/>
        </authorList>
    </citation>
    <scope>NUCLEOTIDE SEQUENCE</scope>
    <source>
        <strain evidence="2">R3-111a-1</strain>
    </source>
</reference>
<gene>
    <name evidence="3" type="primary">20346571</name>
    <name evidence="2" type="ORF">GGTG_06113</name>
</gene>
<accession>J3NXV8</accession>
<evidence type="ECO:0000313" key="2">
    <source>
        <dbReference type="EMBL" id="EJT76191.1"/>
    </source>
</evidence>
<name>J3NXV8_GAET3</name>
<protein>
    <submittedName>
        <fullName evidence="2 3">Uncharacterized protein</fullName>
    </submittedName>
</protein>
<dbReference type="Proteomes" id="UP000006039">
    <property type="component" value="Unassembled WGS sequence"/>
</dbReference>
<keyword evidence="4" id="KW-1185">Reference proteome</keyword>
<dbReference type="AlphaFoldDB" id="J3NXV8"/>
<dbReference type="EMBL" id="GL385397">
    <property type="protein sequence ID" value="EJT76191.1"/>
    <property type="molecule type" value="Genomic_DNA"/>
</dbReference>
<sequence length="169" mass="18100">MAGPSPACLLSSSPIWIAESLQTPPGPLRCLAWPGVCSSFTIDPTPNNLTKRRLQEAGRWALGLFFSSSQPWRLVPGGHVRGVSSVNGFSMLPWLDGSTTPARPRRPLHLGLACAKDASGFRAAGSQWGLQQCPSIPPFGQQLQHSSQLRDVMDRPIMPSASWGDGSLA</sequence>
<feature type="region of interest" description="Disordered" evidence="1">
    <location>
        <begin position="144"/>
        <end position="169"/>
    </location>
</feature>
<reference evidence="4" key="1">
    <citation type="submission" date="2010-07" db="EMBL/GenBank/DDBJ databases">
        <title>The genome sequence of Gaeumannomyces graminis var. tritici strain R3-111a-1.</title>
        <authorList>
            <consortium name="The Broad Institute Genome Sequencing Platform"/>
            <person name="Ma L.-J."/>
            <person name="Dead R."/>
            <person name="Young S."/>
            <person name="Zeng Q."/>
            <person name="Koehrsen M."/>
            <person name="Alvarado L."/>
            <person name="Berlin A."/>
            <person name="Chapman S.B."/>
            <person name="Chen Z."/>
            <person name="Freedman E."/>
            <person name="Gellesch M."/>
            <person name="Goldberg J."/>
            <person name="Griggs A."/>
            <person name="Gujja S."/>
            <person name="Heilman E.R."/>
            <person name="Heiman D."/>
            <person name="Hepburn T."/>
            <person name="Howarth C."/>
            <person name="Jen D."/>
            <person name="Larson L."/>
            <person name="Mehta T."/>
            <person name="Neiman D."/>
            <person name="Pearson M."/>
            <person name="Roberts A."/>
            <person name="Saif S."/>
            <person name="Shea T."/>
            <person name="Shenoy N."/>
            <person name="Sisk P."/>
            <person name="Stolte C."/>
            <person name="Sykes S."/>
            <person name="Walk T."/>
            <person name="White J."/>
            <person name="Yandava C."/>
            <person name="Haas B."/>
            <person name="Nusbaum C."/>
            <person name="Birren B."/>
        </authorList>
    </citation>
    <scope>NUCLEOTIDE SEQUENCE [LARGE SCALE GENOMIC DNA]</scope>
    <source>
        <strain evidence="4">R3-111a-1</strain>
    </source>
</reference>
<reference evidence="2" key="2">
    <citation type="submission" date="2010-07" db="EMBL/GenBank/DDBJ databases">
        <authorList>
            <consortium name="The Broad Institute Genome Sequencing Platform"/>
            <consortium name="Broad Institute Genome Sequencing Center for Infectious Disease"/>
            <person name="Ma L.-J."/>
            <person name="Dead R."/>
            <person name="Young S."/>
            <person name="Zeng Q."/>
            <person name="Koehrsen M."/>
            <person name="Alvarado L."/>
            <person name="Berlin A."/>
            <person name="Chapman S.B."/>
            <person name="Chen Z."/>
            <person name="Freedman E."/>
            <person name="Gellesch M."/>
            <person name="Goldberg J."/>
            <person name="Griggs A."/>
            <person name="Gujja S."/>
            <person name="Heilman E.R."/>
            <person name="Heiman D."/>
            <person name="Hepburn T."/>
            <person name="Howarth C."/>
            <person name="Jen D."/>
            <person name="Larson L."/>
            <person name="Mehta T."/>
            <person name="Neiman D."/>
            <person name="Pearson M."/>
            <person name="Roberts A."/>
            <person name="Saif S."/>
            <person name="Shea T."/>
            <person name="Shenoy N."/>
            <person name="Sisk P."/>
            <person name="Stolte C."/>
            <person name="Sykes S."/>
            <person name="Walk T."/>
            <person name="White J."/>
            <person name="Yandava C."/>
            <person name="Haas B."/>
            <person name="Nusbaum C."/>
            <person name="Birren B."/>
        </authorList>
    </citation>
    <scope>NUCLEOTIDE SEQUENCE</scope>
    <source>
        <strain evidence="2">R3-111a-1</strain>
    </source>
</reference>
<organism evidence="2">
    <name type="scientific">Gaeumannomyces tritici (strain R3-111a-1)</name>
    <name type="common">Wheat and barley take-all root rot fungus</name>
    <name type="synonym">Gaeumannomyces graminis var. tritici</name>
    <dbReference type="NCBI Taxonomy" id="644352"/>
    <lineage>
        <taxon>Eukaryota</taxon>
        <taxon>Fungi</taxon>
        <taxon>Dikarya</taxon>
        <taxon>Ascomycota</taxon>
        <taxon>Pezizomycotina</taxon>
        <taxon>Sordariomycetes</taxon>
        <taxon>Sordariomycetidae</taxon>
        <taxon>Magnaporthales</taxon>
        <taxon>Magnaporthaceae</taxon>
        <taxon>Gaeumannomyces</taxon>
    </lineage>
</organism>
<reference evidence="3" key="5">
    <citation type="submission" date="2018-04" db="UniProtKB">
        <authorList>
            <consortium name="EnsemblFungi"/>
        </authorList>
    </citation>
    <scope>IDENTIFICATION</scope>
    <source>
        <strain evidence="3">R3-111a-1</strain>
    </source>
</reference>
<evidence type="ECO:0000313" key="4">
    <source>
        <dbReference type="Proteomes" id="UP000006039"/>
    </source>
</evidence>
<evidence type="ECO:0000313" key="3">
    <source>
        <dbReference type="EnsemblFungi" id="EJT76191"/>
    </source>
</evidence>
<dbReference type="HOGENOM" id="CLU_1578615_0_0_1"/>
<reference evidence="3" key="4">
    <citation type="journal article" date="2015" name="G3 (Bethesda)">
        <title>Genome sequences of three phytopathogenic species of the Magnaporthaceae family of fungi.</title>
        <authorList>
            <person name="Okagaki L.H."/>
            <person name="Nunes C.C."/>
            <person name="Sailsbery J."/>
            <person name="Clay B."/>
            <person name="Brown D."/>
            <person name="John T."/>
            <person name="Oh Y."/>
            <person name="Young N."/>
            <person name="Fitzgerald M."/>
            <person name="Haas B.J."/>
            <person name="Zeng Q."/>
            <person name="Young S."/>
            <person name="Adiconis X."/>
            <person name="Fan L."/>
            <person name="Levin J.Z."/>
            <person name="Mitchell T.K."/>
            <person name="Okubara P.A."/>
            <person name="Farman M.L."/>
            <person name="Kohn L.M."/>
            <person name="Birren B."/>
            <person name="Ma L.-J."/>
            <person name="Dean R.A."/>
        </authorList>
    </citation>
    <scope>NUCLEOTIDE SEQUENCE</scope>
    <source>
        <strain evidence="3">R3-111a-1</strain>
    </source>
</reference>
<dbReference type="EnsemblFungi" id="EJT76191">
    <property type="protein sequence ID" value="EJT76191"/>
    <property type="gene ID" value="GGTG_06113"/>
</dbReference>
<evidence type="ECO:0000256" key="1">
    <source>
        <dbReference type="SAM" id="MobiDB-lite"/>
    </source>
</evidence>
<proteinExistence type="predicted"/>
<dbReference type="RefSeq" id="XP_009222191.1">
    <property type="nucleotide sequence ID" value="XM_009223927.1"/>
</dbReference>
<dbReference type="VEuPathDB" id="FungiDB:GGTG_06113"/>
<dbReference type="GeneID" id="20346571"/>